<dbReference type="GO" id="GO:0004418">
    <property type="term" value="F:hydroxymethylbilane synthase activity"/>
    <property type="evidence" value="ECO:0007669"/>
    <property type="project" value="UniProtKB-EC"/>
</dbReference>
<keyword evidence="4 6" id="KW-0627">Porphyrin biosynthesis</keyword>
<evidence type="ECO:0000256" key="6">
    <source>
        <dbReference type="HAMAP-Rule" id="MF_00260"/>
    </source>
</evidence>
<proteinExistence type="inferred from homology"/>
<dbReference type="Pfam" id="PF01379">
    <property type="entry name" value="Porphobil_deam"/>
    <property type="match status" value="1"/>
</dbReference>
<comment type="function">
    <text evidence="1 6">Tetrapolymerization of the monopyrrole PBG into the hydroxymethylbilane pre-uroporphyrinogen in several discrete steps.</text>
</comment>
<evidence type="ECO:0000256" key="1">
    <source>
        <dbReference type="ARBA" id="ARBA00002869"/>
    </source>
</evidence>
<keyword evidence="11" id="KW-1185">Reference proteome</keyword>
<dbReference type="SUPFAM" id="SSF53850">
    <property type="entry name" value="Periplasmic binding protein-like II"/>
    <property type="match status" value="1"/>
</dbReference>
<evidence type="ECO:0000256" key="5">
    <source>
        <dbReference type="ARBA" id="ARBA00048169"/>
    </source>
</evidence>
<dbReference type="Gene3D" id="3.30.160.40">
    <property type="entry name" value="Porphobilinogen deaminase, C-terminal domain"/>
    <property type="match status" value="1"/>
</dbReference>
<evidence type="ECO:0000256" key="7">
    <source>
        <dbReference type="SAM" id="MobiDB-lite"/>
    </source>
</evidence>
<dbReference type="InterPro" id="IPR000860">
    <property type="entry name" value="HemC"/>
</dbReference>
<dbReference type="HAMAP" id="MF_00260">
    <property type="entry name" value="Porphobil_deam"/>
    <property type="match status" value="1"/>
</dbReference>
<comment type="cofactor">
    <cofactor evidence="6">
        <name>dipyrromethane</name>
        <dbReference type="ChEBI" id="CHEBI:60342"/>
    </cofactor>
    <text evidence="6">Binds 1 dipyrromethane group covalently.</text>
</comment>
<dbReference type="InterPro" id="IPR022418">
    <property type="entry name" value="Porphobilinogen_deaminase_C"/>
</dbReference>
<dbReference type="NCBIfam" id="TIGR00212">
    <property type="entry name" value="hemC"/>
    <property type="match status" value="1"/>
</dbReference>
<dbReference type="PROSITE" id="PS00533">
    <property type="entry name" value="PORPHOBILINOGEN_DEAM"/>
    <property type="match status" value="1"/>
</dbReference>
<evidence type="ECO:0000259" key="8">
    <source>
        <dbReference type="Pfam" id="PF01379"/>
    </source>
</evidence>
<dbReference type="InterPro" id="IPR036803">
    <property type="entry name" value="Porphobilinogen_deaminase_C_sf"/>
</dbReference>
<feature type="domain" description="Porphobilinogen deaminase C-terminal" evidence="9">
    <location>
        <begin position="229"/>
        <end position="300"/>
    </location>
</feature>
<comment type="miscellaneous">
    <text evidence="6">The porphobilinogen subunits are added to the dipyrromethane group.</text>
</comment>
<name>A0ABV5LTR6_9ACTN</name>
<organism evidence="10 11">
    <name type="scientific">Kineococcus gynurae</name>
    <dbReference type="NCBI Taxonomy" id="452979"/>
    <lineage>
        <taxon>Bacteria</taxon>
        <taxon>Bacillati</taxon>
        <taxon>Actinomycetota</taxon>
        <taxon>Actinomycetes</taxon>
        <taxon>Kineosporiales</taxon>
        <taxon>Kineosporiaceae</taxon>
        <taxon>Kineococcus</taxon>
    </lineage>
</organism>
<gene>
    <name evidence="6 10" type="primary">hemC</name>
    <name evidence="10" type="ORF">ACFFVI_10780</name>
</gene>
<reference evidence="10 11" key="1">
    <citation type="submission" date="2024-09" db="EMBL/GenBank/DDBJ databases">
        <authorList>
            <person name="Sun Q."/>
            <person name="Mori K."/>
        </authorList>
    </citation>
    <scope>NUCLEOTIDE SEQUENCE [LARGE SCALE GENOMIC DNA]</scope>
    <source>
        <strain evidence="10 11">TISTR 1856</strain>
    </source>
</reference>
<dbReference type="InterPro" id="IPR022417">
    <property type="entry name" value="Porphobilin_deaminase_N"/>
</dbReference>
<evidence type="ECO:0000256" key="2">
    <source>
        <dbReference type="ARBA" id="ARBA00005638"/>
    </source>
</evidence>
<evidence type="ECO:0000256" key="3">
    <source>
        <dbReference type="ARBA" id="ARBA00022679"/>
    </source>
</evidence>
<dbReference type="PRINTS" id="PR00151">
    <property type="entry name" value="PORPHBDMNASE"/>
</dbReference>
<keyword evidence="3 6" id="KW-0808">Transferase</keyword>
<comment type="catalytic activity">
    <reaction evidence="5 6">
        <text>4 porphobilinogen + H2O = hydroxymethylbilane + 4 NH4(+)</text>
        <dbReference type="Rhea" id="RHEA:13185"/>
        <dbReference type="ChEBI" id="CHEBI:15377"/>
        <dbReference type="ChEBI" id="CHEBI:28938"/>
        <dbReference type="ChEBI" id="CHEBI:57845"/>
        <dbReference type="ChEBI" id="CHEBI:58126"/>
        <dbReference type="EC" id="2.5.1.61"/>
    </reaction>
</comment>
<evidence type="ECO:0000313" key="10">
    <source>
        <dbReference type="EMBL" id="MFB9377455.1"/>
    </source>
</evidence>
<dbReference type="EC" id="2.5.1.61" evidence="6"/>
<evidence type="ECO:0000313" key="11">
    <source>
        <dbReference type="Proteomes" id="UP001589748"/>
    </source>
</evidence>
<dbReference type="PANTHER" id="PTHR11557:SF0">
    <property type="entry name" value="PORPHOBILINOGEN DEAMINASE"/>
    <property type="match status" value="1"/>
</dbReference>
<evidence type="ECO:0000256" key="4">
    <source>
        <dbReference type="ARBA" id="ARBA00023244"/>
    </source>
</evidence>
<dbReference type="Proteomes" id="UP001589748">
    <property type="component" value="Unassembled WGS sequence"/>
</dbReference>
<dbReference type="SUPFAM" id="SSF54782">
    <property type="entry name" value="Porphobilinogen deaminase (hydroxymethylbilane synthase), C-terminal domain"/>
    <property type="match status" value="1"/>
</dbReference>
<feature type="domain" description="Porphobilinogen deaminase N-terminal" evidence="8">
    <location>
        <begin position="11"/>
        <end position="214"/>
    </location>
</feature>
<feature type="compositionally biased region" description="Basic and acidic residues" evidence="7">
    <location>
        <begin position="335"/>
        <end position="348"/>
    </location>
</feature>
<protein>
    <recommendedName>
        <fullName evidence="6">Porphobilinogen deaminase</fullName>
        <shortName evidence="6">PBG</shortName>
        <ecNumber evidence="6">2.5.1.61</ecNumber>
    </recommendedName>
    <alternativeName>
        <fullName evidence="6">Hydroxymethylbilane synthase</fullName>
        <shortName evidence="6">HMBS</shortName>
    </alternativeName>
    <alternativeName>
        <fullName evidence="6">Pre-uroporphyrinogen synthase</fullName>
    </alternativeName>
</protein>
<dbReference type="Pfam" id="PF03900">
    <property type="entry name" value="Porphobil_deamC"/>
    <property type="match status" value="1"/>
</dbReference>
<dbReference type="RefSeq" id="WP_380139065.1">
    <property type="nucleotide sequence ID" value="NZ_JBHLUI010000010.1"/>
</dbReference>
<comment type="similarity">
    <text evidence="2 6">Belongs to the HMBS family.</text>
</comment>
<comment type="subunit">
    <text evidence="6">Monomer.</text>
</comment>
<dbReference type="PIRSF" id="PIRSF001438">
    <property type="entry name" value="4pyrrol_synth_OHMeBilane_synth"/>
    <property type="match status" value="1"/>
</dbReference>
<dbReference type="Gene3D" id="3.40.190.10">
    <property type="entry name" value="Periplasmic binding protein-like II"/>
    <property type="match status" value="2"/>
</dbReference>
<dbReference type="InterPro" id="IPR022419">
    <property type="entry name" value="Porphobilin_deaminase_cofac_BS"/>
</dbReference>
<dbReference type="PANTHER" id="PTHR11557">
    <property type="entry name" value="PORPHOBILINOGEN DEAMINASE"/>
    <property type="match status" value="1"/>
</dbReference>
<accession>A0ABV5LTR6</accession>
<feature type="region of interest" description="Disordered" evidence="7">
    <location>
        <begin position="296"/>
        <end position="348"/>
    </location>
</feature>
<feature type="modified residue" description="S-(dipyrrolylmethanemethyl)cysteine" evidence="6">
    <location>
        <position position="244"/>
    </location>
</feature>
<evidence type="ECO:0000259" key="9">
    <source>
        <dbReference type="Pfam" id="PF03900"/>
    </source>
</evidence>
<sequence>MSPTATDRAVLRLGTRRSALARTQSDWTAELLRGNGWMVELVEITTHGDVSREPLAQIGGTGVFVSALRDALLAGEVDLAVHSLKDLPTAPAEGLTLAAVPGREDPRDVLVARGGLALAGLPSGARVGTGSPRRRALLLDLRPDLDVVAVRGNVDTRLRMVSEGDLDAVVLAAAGLARLGRSGEASELLDAAAVVPAPGQGALAVECRADDTALVAALQALDVPAARRAVAAERAVLARLEVGCSAPVGAHAVETAAGVLRLNVAVGTPEGALLRRVAEAPADSVPAATELGHRVADDLLDGPVPLAPPRRPGGVETPRADPQTPPAAPGGGNSQDHRRPRPDPESGL</sequence>
<dbReference type="EMBL" id="JBHMDM010000005">
    <property type="protein sequence ID" value="MFB9377455.1"/>
    <property type="molecule type" value="Genomic_DNA"/>
</dbReference>
<comment type="caution">
    <text evidence="10">The sequence shown here is derived from an EMBL/GenBank/DDBJ whole genome shotgun (WGS) entry which is preliminary data.</text>
</comment>